<keyword evidence="7" id="KW-1185">Reference proteome</keyword>
<reference evidence="6 7" key="1">
    <citation type="journal article" date="2014" name="Nat. Commun.">
        <title>Klebsormidium flaccidum genome reveals primary factors for plant terrestrial adaptation.</title>
        <authorList>
            <person name="Hori K."/>
            <person name="Maruyama F."/>
            <person name="Fujisawa T."/>
            <person name="Togashi T."/>
            <person name="Yamamoto N."/>
            <person name="Seo M."/>
            <person name="Sato S."/>
            <person name="Yamada T."/>
            <person name="Mori H."/>
            <person name="Tajima N."/>
            <person name="Moriyama T."/>
            <person name="Ikeuchi M."/>
            <person name="Watanabe M."/>
            <person name="Wada H."/>
            <person name="Kobayashi K."/>
            <person name="Saito M."/>
            <person name="Masuda T."/>
            <person name="Sasaki-Sekimoto Y."/>
            <person name="Mashiguchi K."/>
            <person name="Awai K."/>
            <person name="Shimojima M."/>
            <person name="Masuda S."/>
            <person name="Iwai M."/>
            <person name="Nobusawa T."/>
            <person name="Narise T."/>
            <person name="Kondo S."/>
            <person name="Saito H."/>
            <person name="Sato R."/>
            <person name="Murakawa M."/>
            <person name="Ihara Y."/>
            <person name="Oshima-Yamada Y."/>
            <person name="Ohtaka K."/>
            <person name="Satoh M."/>
            <person name="Sonobe K."/>
            <person name="Ishii M."/>
            <person name="Ohtani R."/>
            <person name="Kanamori-Sato M."/>
            <person name="Honoki R."/>
            <person name="Miyazaki D."/>
            <person name="Mochizuki H."/>
            <person name="Umetsu J."/>
            <person name="Higashi K."/>
            <person name="Shibata D."/>
            <person name="Kamiya Y."/>
            <person name="Sato N."/>
            <person name="Nakamura Y."/>
            <person name="Tabata S."/>
            <person name="Ida S."/>
            <person name="Kurokawa K."/>
            <person name="Ohta H."/>
        </authorList>
    </citation>
    <scope>NUCLEOTIDE SEQUENCE [LARGE SCALE GENOMIC DNA]</scope>
    <source>
        <strain evidence="6 7">NIES-2285</strain>
    </source>
</reference>
<evidence type="ECO:0000259" key="5">
    <source>
        <dbReference type="PROSITE" id="PS50865"/>
    </source>
</evidence>
<dbReference type="Pfam" id="PF01753">
    <property type="entry name" value="zf-MYND"/>
    <property type="match status" value="1"/>
</dbReference>
<dbReference type="Proteomes" id="UP000054558">
    <property type="component" value="Unassembled WGS sequence"/>
</dbReference>
<keyword evidence="3" id="KW-0862">Zinc</keyword>
<dbReference type="SUPFAM" id="SSF144232">
    <property type="entry name" value="HIT/MYND zinc finger-like"/>
    <property type="match status" value="1"/>
</dbReference>
<dbReference type="InterPro" id="IPR002893">
    <property type="entry name" value="Znf_MYND"/>
</dbReference>
<dbReference type="AlphaFoldDB" id="A0A1Y1IA84"/>
<keyword evidence="2 4" id="KW-0863">Zinc-finger</keyword>
<gene>
    <name evidence="6" type="ORF">KFL_003800060</name>
</gene>
<protein>
    <recommendedName>
        <fullName evidence="5">MYND-type domain-containing protein</fullName>
    </recommendedName>
</protein>
<dbReference type="PROSITE" id="PS50865">
    <property type="entry name" value="ZF_MYND_2"/>
    <property type="match status" value="1"/>
</dbReference>
<dbReference type="GO" id="GO:0008270">
    <property type="term" value="F:zinc ion binding"/>
    <property type="evidence" value="ECO:0007669"/>
    <property type="project" value="UniProtKB-KW"/>
</dbReference>
<evidence type="ECO:0000256" key="1">
    <source>
        <dbReference type="ARBA" id="ARBA00022723"/>
    </source>
</evidence>
<accession>A0A1Y1IA84</accession>
<organism evidence="6 7">
    <name type="scientific">Klebsormidium nitens</name>
    <name type="common">Green alga</name>
    <name type="synonym">Ulothrix nitens</name>
    <dbReference type="NCBI Taxonomy" id="105231"/>
    <lineage>
        <taxon>Eukaryota</taxon>
        <taxon>Viridiplantae</taxon>
        <taxon>Streptophyta</taxon>
        <taxon>Klebsormidiophyceae</taxon>
        <taxon>Klebsormidiales</taxon>
        <taxon>Klebsormidiaceae</taxon>
        <taxon>Klebsormidium</taxon>
    </lineage>
</organism>
<evidence type="ECO:0000256" key="4">
    <source>
        <dbReference type="PROSITE-ProRule" id="PRU00134"/>
    </source>
</evidence>
<evidence type="ECO:0000256" key="2">
    <source>
        <dbReference type="ARBA" id="ARBA00022771"/>
    </source>
</evidence>
<proteinExistence type="predicted"/>
<keyword evidence="1" id="KW-0479">Metal-binding</keyword>
<evidence type="ECO:0000256" key="3">
    <source>
        <dbReference type="ARBA" id="ARBA00022833"/>
    </source>
</evidence>
<evidence type="ECO:0000313" key="7">
    <source>
        <dbReference type="Proteomes" id="UP000054558"/>
    </source>
</evidence>
<name>A0A1Y1IA84_KLENI</name>
<sequence length="188" mass="21944">MAPGKKHRPKVSKEVVAWEREPDFDTRVKTVPVDFPEFQLALSKYPQCELERNREIVRRALSDSEQPHWLPDTYMLVKFRWENPICQYCRRKPRIPRRETDVRLKKCTACHLVWYCSKECQKADWVKAHKQWCTNLPNVTEVDPTCPYKMAVGLAEVPNDNSSAGGRTGTIMAWIPEGGTSKDIRTRR</sequence>
<dbReference type="PROSITE" id="PS01360">
    <property type="entry name" value="ZF_MYND_1"/>
    <property type="match status" value="1"/>
</dbReference>
<dbReference type="EMBL" id="DF237329">
    <property type="protein sequence ID" value="GAQ87830.1"/>
    <property type="molecule type" value="Genomic_DNA"/>
</dbReference>
<dbReference type="Gene3D" id="6.10.140.2220">
    <property type="match status" value="1"/>
</dbReference>
<feature type="domain" description="MYND-type" evidence="5">
    <location>
        <begin position="86"/>
        <end position="133"/>
    </location>
</feature>
<evidence type="ECO:0000313" key="6">
    <source>
        <dbReference type="EMBL" id="GAQ87830.1"/>
    </source>
</evidence>
<dbReference type="OrthoDB" id="265717at2759"/>